<proteinExistence type="predicted"/>
<name>A0A9P1D9F6_9DINO</name>
<gene>
    <name evidence="1" type="ORF">C1SCF055_LOCUS30882</name>
</gene>
<feature type="non-terminal residue" evidence="1">
    <location>
        <position position="1"/>
    </location>
</feature>
<sequence length="83" mass="9114">AYLAGFDTETSFDEEVELLRCEKDLVEAAVDLGTTTSAEDDLLTTDADFDDEDDARGVNESLVSLVPKYQPLRRSVANAVIEE</sequence>
<reference evidence="1" key="1">
    <citation type="submission" date="2022-10" db="EMBL/GenBank/DDBJ databases">
        <authorList>
            <person name="Chen Y."/>
            <person name="Dougan E. K."/>
            <person name="Chan C."/>
            <person name="Rhodes N."/>
            <person name="Thang M."/>
        </authorList>
    </citation>
    <scope>NUCLEOTIDE SEQUENCE</scope>
</reference>
<comment type="caution">
    <text evidence="1">The sequence shown here is derived from an EMBL/GenBank/DDBJ whole genome shotgun (WGS) entry which is preliminary data.</text>
</comment>
<protein>
    <submittedName>
        <fullName evidence="2">S phase cyclin A-associated protein in the endoplasmic reticulum N-terminal domain-containing protein</fullName>
    </submittedName>
</protein>
<accession>A0A9P1D9F6</accession>
<reference evidence="2 3" key="2">
    <citation type="submission" date="2024-05" db="EMBL/GenBank/DDBJ databases">
        <authorList>
            <person name="Chen Y."/>
            <person name="Shah S."/>
            <person name="Dougan E. K."/>
            <person name="Thang M."/>
            <person name="Chan C."/>
        </authorList>
    </citation>
    <scope>NUCLEOTIDE SEQUENCE [LARGE SCALE GENOMIC DNA]</scope>
</reference>
<dbReference type="EMBL" id="CAMXCT010003566">
    <property type="protein sequence ID" value="CAI4005129.1"/>
    <property type="molecule type" value="Genomic_DNA"/>
</dbReference>
<feature type="non-terminal residue" evidence="1">
    <location>
        <position position="83"/>
    </location>
</feature>
<evidence type="ECO:0000313" key="2">
    <source>
        <dbReference type="EMBL" id="CAL4792441.1"/>
    </source>
</evidence>
<dbReference type="Proteomes" id="UP001152797">
    <property type="component" value="Unassembled WGS sequence"/>
</dbReference>
<dbReference type="AlphaFoldDB" id="A0A9P1D9F6"/>
<organism evidence="1">
    <name type="scientific">Cladocopium goreaui</name>
    <dbReference type="NCBI Taxonomy" id="2562237"/>
    <lineage>
        <taxon>Eukaryota</taxon>
        <taxon>Sar</taxon>
        <taxon>Alveolata</taxon>
        <taxon>Dinophyceae</taxon>
        <taxon>Suessiales</taxon>
        <taxon>Symbiodiniaceae</taxon>
        <taxon>Cladocopium</taxon>
    </lineage>
</organism>
<evidence type="ECO:0000313" key="3">
    <source>
        <dbReference type="Proteomes" id="UP001152797"/>
    </source>
</evidence>
<dbReference type="EMBL" id="CAMXCT020003566">
    <property type="protein sequence ID" value="CAL1158504.1"/>
    <property type="molecule type" value="Genomic_DNA"/>
</dbReference>
<dbReference type="EMBL" id="CAMXCT030003566">
    <property type="protein sequence ID" value="CAL4792441.1"/>
    <property type="molecule type" value="Genomic_DNA"/>
</dbReference>
<evidence type="ECO:0000313" key="1">
    <source>
        <dbReference type="EMBL" id="CAI4005129.1"/>
    </source>
</evidence>
<keyword evidence="3" id="KW-1185">Reference proteome</keyword>